<dbReference type="Proteomes" id="UP001178288">
    <property type="component" value="Chromosome"/>
</dbReference>
<dbReference type="InterPro" id="IPR050400">
    <property type="entry name" value="Bact_Cytoskel_RodZ"/>
</dbReference>
<organism evidence="4 5">
    <name type="scientific">Neobacillus novalis</name>
    <dbReference type="NCBI Taxonomy" id="220687"/>
    <lineage>
        <taxon>Bacteria</taxon>
        <taxon>Bacillati</taxon>
        <taxon>Bacillota</taxon>
        <taxon>Bacilli</taxon>
        <taxon>Bacillales</taxon>
        <taxon>Bacillaceae</taxon>
        <taxon>Neobacillus</taxon>
    </lineage>
</organism>
<feature type="region of interest" description="Disordered" evidence="1">
    <location>
        <begin position="137"/>
        <end position="193"/>
    </location>
</feature>
<feature type="domain" description="HTH cro/C1-type" evidence="3">
    <location>
        <begin position="8"/>
        <end position="68"/>
    </location>
</feature>
<dbReference type="Pfam" id="PF13464">
    <property type="entry name" value="RodZ_C"/>
    <property type="match status" value="1"/>
</dbReference>
<feature type="compositionally biased region" description="Basic and acidic residues" evidence="1">
    <location>
        <begin position="153"/>
        <end position="186"/>
    </location>
</feature>
<dbReference type="SUPFAM" id="SSF47413">
    <property type="entry name" value="lambda repressor-like DNA-binding domains"/>
    <property type="match status" value="1"/>
</dbReference>
<dbReference type="InterPro" id="IPR001387">
    <property type="entry name" value="Cro/C1-type_HTH"/>
</dbReference>
<dbReference type="SMART" id="SM00530">
    <property type="entry name" value="HTH_XRE"/>
    <property type="match status" value="1"/>
</dbReference>
<dbReference type="AlphaFoldDB" id="A0AA95SCN9"/>
<accession>A0AA95SCN9</accession>
<dbReference type="CDD" id="cd00093">
    <property type="entry name" value="HTH_XRE"/>
    <property type="match status" value="1"/>
</dbReference>
<feature type="transmembrane region" description="Helical" evidence="2">
    <location>
        <begin position="111"/>
        <end position="128"/>
    </location>
</feature>
<dbReference type="EMBL" id="CP126114">
    <property type="protein sequence ID" value="WHY88122.1"/>
    <property type="molecule type" value="Genomic_DNA"/>
</dbReference>
<evidence type="ECO:0000313" key="5">
    <source>
        <dbReference type="Proteomes" id="UP001178288"/>
    </source>
</evidence>
<keyword evidence="2" id="KW-0812">Transmembrane</keyword>
<keyword evidence="5" id="KW-1185">Reference proteome</keyword>
<dbReference type="RefSeq" id="WP_066085434.1">
    <property type="nucleotide sequence ID" value="NZ_CP126114.1"/>
</dbReference>
<dbReference type="KEGG" id="nnv:QNH39_09875"/>
<dbReference type="PANTHER" id="PTHR34475:SF1">
    <property type="entry name" value="CYTOSKELETON PROTEIN RODZ"/>
    <property type="match status" value="1"/>
</dbReference>
<reference evidence="4" key="1">
    <citation type="submission" date="2023-05" db="EMBL/GenBank/DDBJ databases">
        <title>Comparative genomics of Bacillaceae isolates and their secondary metabolite potential.</title>
        <authorList>
            <person name="Song L."/>
            <person name="Nielsen L.J."/>
            <person name="Mohite O."/>
            <person name="Xu X."/>
            <person name="Weber T."/>
            <person name="Kovacs A.T."/>
        </authorList>
    </citation>
    <scope>NUCLEOTIDE SEQUENCE</scope>
    <source>
        <strain evidence="4">XLM17</strain>
    </source>
</reference>
<protein>
    <submittedName>
        <fullName evidence="4">DUF4115 domain-containing protein</fullName>
    </submittedName>
</protein>
<name>A0AA95SCN9_9BACI</name>
<evidence type="ECO:0000259" key="3">
    <source>
        <dbReference type="PROSITE" id="PS50943"/>
    </source>
</evidence>
<dbReference type="GO" id="GO:0003677">
    <property type="term" value="F:DNA binding"/>
    <property type="evidence" value="ECO:0007669"/>
    <property type="project" value="InterPro"/>
</dbReference>
<gene>
    <name evidence="4" type="ORF">QNH39_09875</name>
</gene>
<evidence type="ECO:0000256" key="2">
    <source>
        <dbReference type="SAM" id="Phobius"/>
    </source>
</evidence>
<dbReference type="InterPro" id="IPR010982">
    <property type="entry name" value="Lambda_DNA-bd_dom_sf"/>
</dbReference>
<keyword evidence="2" id="KW-1133">Transmembrane helix</keyword>
<dbReference type="InterPro" id="IPR025194">
    <property type="entry name" value="RodZ-like_C"/>
</dbReference>
<evidence type="ECO:0000256" key="1">
    <source>
        <dbReference type="SAM" id="MobiDB-lite"/>
    </source>
</evidence>
<dbReference type="PANTHER" id="PTHR34475">
    <property type="match status" value="1"/>
</dbReference>
<evidence type="ECO:0000313" key="4">
    <source>
        <dbReference type="EMBL" id="WHY88122.1"/>
    </source>
</evidence>
<proteinExistence type="predicted"/>
<sequence>MTELGNRLKEARIAKGLSLDDLQSMTKIQKRYLIGIEEGNYSSMPGNFYVRAFIKQYSEALNLNPDEIFETYKSEIPASLNEELPQQISRVKTQKLVTDGNSKIFDLLPKILIGVFVIGVISAVYYFFSHYSGTDTKSLKNKENDPVQLSTNEKLEKAKVNEKDNNKEKDSGKEKETTKPEVEKPPVVETPKQEVTVLQSSGKNSTYDLKNADKFVVKLVSKGQTWVSIKNGKGKSFFQGTLKTLESGGPESQTVDLSAESSAVIRVGNAADTEIYVNDQLLVYAVAPTKDVQNITIQYVPKSE</sequence>
<keyword evidence="2" id="KW-0472">Membrane</keyword>
<dbReference type="PROSITE" id="PS50943">
    <property type="entry name" value="HTH_CROC1"/>
    <property type="match status" value="1"/>
</dbReference>
<dbReference type="Gene3D" id="1.10.260.40">
    <property type="entry name" value="lambda repressor-like DNA-binding domains"/>
    <property type="match status" value="1"/>
</dbReference>
<dbReference type="Pfam" id="PF13413">
    <property type="entry name" value="HTH_25"/>
    <property type="match status" value="1"/>
</dbReference>